<dbReference type="Gene3D" id="3.20.20.370">
    <property type="entry name" value="Glycoside hydrolase/deacetylase"/>
    <property type="match status" value="1"/>
</dbReference>
<dbReference type="Pfam" id="PF01522">
    <property type="entry name" value="Polysacc_deac_1"/>
    <property type="match status" value="1"/>
</dbReference>
<dbReference type="PROSITE" id="PS51677">
    <property type="entry name" value="NODB"/>
    <property type="match status" value="1"/>
</dbReference>
<evidence type="ECO:0000256" key="3">
    <source>
        <dbReference type="ARBA" id="ARBA00010973"/>
    </source>
</evidence>
<comment type="subcellular location">
    <subcellularLocation>
        <location evidence="2">Secreted</location>
    </subcellularLocation>
</comment>
<dbReference type="InterPro" id="IPR051398">
    <property type="entry name" value="Polysacch_Deacetylase"/>
</dbReference>
<dbReference type="InterPro" id="IPR011330">
    <property type="entry name" value="Glyco_hydro/deAcase_b/a-brl"/>
</dbReference>
<dbReference type="InterPro" id="IPR002509">
    <property type="entry name" value="NODB_dom"/>
</dbReference>
<evidence type="ECO:0000256" key="4">
    <source>
        <dbReference type="ARBA" id="ARBA00020071"/>
    </source>
</evidence>
<evidence type="ECO:0000256" key="1">
    <source>
        <dbReference type="ARBA" id="ARBA00003236"/>
    </source>
</evidence>
<organism evidence="8 9">
    <name type="scientific">Magnetospirillum moscoviense</name>
    <dbReference type="NCBI Taxonomy" id="1437059"/>
    <lineage>
        <taxon>Bacteria</taxon>
        <taxon>Pseudomonadati</taxon>
        <taxon>Pseudomonadota</taxon>
        <taxon>Alphaproteobacteria</taxon>
        <taxon>Rhodospirillales</taxon>
        <taxon>Rhodospirillaceae</taxon>
        <taxon>Magnetospirillum</taxon>
    </lineage>
</organism>
<evidence type="ECO:0000259" key="7">
    <source>
        <dbReference type="PROSITE" id="PS51677"/>
    </source>
</evidence>
<dbReference type="STRING" id="1437059.A6A05_09995"/>
<dbReference type="CDD" id="cd10918">
    <property type="entry name" value="CE4_NodB_like_5s_6s"/>
    <property type="match status" value="1"/>
</dbReference>
<dbReference type="EMBL" id="LWQU01000126">
    <property type="protein sequence ID" value="OAN53086.1"/>
    <property type="molecule type" value="Genomic_DNA"/>
</dbReference>
<keyword evidence="5" id="KW-0732">Signal</keyword>
<dbReference type="AlphaFoldDB" id="A0A178MVJ6"/>
<dbReference type="RefSeq" id="WP_068498950.1">
    <property type="nucleotide sequence ID" value="NZ_LWQU01000126.1"/>
</dbReference>
<dbReference type="PANTHER" id="PTHR34216:SF3">
    <property type="entry name" value="POLY-BETA-1,6-N-ACETYL-D-GLUCOSAMINE N-DEACETYLASE"/>
    <property type="match status" value="1"/>
</dbReference>
<gene>
    <name evidence="8" type="ORF">A6A05_09995</name>
</gene>
<comment type="function">
    <text evidence="1">Is involved in generating a small heat-stable compound (Nod), an acylated oligomer of N-acetylglucosamine, that stimulates mitosis in various plant protoplasts.</text>
</comment>
<name>A0A178MVJ6_9PROT</name>
<dbReference type="Proteomes" id="UP000078543">
    <property type="component" value="Unassembled WGS sequence"/>
</dbReference>
<dbReference type="OrthoDB" id="9782872at2"/>
<evidence type="ECO:0000256" key="6">
    <source>
        <dbReference type="ARBA" id="ARBA00032976"/>
    </source>
</evidence>
<dbReference type="GO" id="GO:0005975">
    <property type="term" value="P:carbohydrate metabolic process"/>
    <property type="evidence" value="ECO:0007669"/>
    <property type="project" value="InterPro"/>
</dbReference>
<accession>A0A178MVJ6</accession>
<keyword evidence="9" id="KW-1185">Reference proteome</keyword>
<feature type="domain" description="NodB homology" evidence="7">
    <location>
        <begin position="92"/>
        <end position="276"/>
    </location>
</feature>
<dbReference type="PANTHER" id="PTHR34216">
    <property type="match status" value="1"/>
</dbReference>
<comment type="caution">
    <text evidence="8">The sequence shown here is derived from an EMBL/GenBank/DDBJ whole genome shotgun (WGS) entry which is preliminary data.</text>
</comment>
<proteinExistence type="inferred from homology"/>
<dbReference type="SUPFAM" id="SSF88713">
    <property type="entry name" value="Glycoside hydrolase/deacetylase"/>
    <property type="match status" value="1"/>
</dbReference>
<protein>
    <recommendedName>
        <fullName evidence="4">Chitooligosaccharide deacetylase</fullName>
    </recommendedName>
    <alternativeName>
        <fullName evidence="6">Nodulation protein B</fullName>
    </alternativeName>
</protein>
<reference evidence="8 9" key="1">
    <citation type="submission" date="2016-04" db="EMBL/GenBank/DDBJ databases">
        <title>Draft genome sequence of freshwater magnetotactic bacteria Magnetospirillum marisnigri SP-1 and Magnetospirillum moscoviense BB-1.</title>
        <authorList>
            <person name="Koziaeva V."/>
            <person name="Dziuba M.V."/>
            <person name="Ivanov T.M."/>
            <person name="Kuznetsov B."/>
            <person name="Grouzdev D.S."/>
        </authorList>
    </citation>
    <scope>NUCLEOTIDE SEQUENCE [LARGE SCALE GENOMIC DNA]</scope>
    <source>
        <strain evidence="8 9">BB-1</strain>
    </source>
</reference>
<sequence length="276" mass="30888">MKPVSTIAEFEGRAGPAARLRAGLRRAALAGLSLLPGRGRRAALRFPYYHHVFADERAGFARQLRWMRRHGEFLGWDDAIALMRSGDPIDGRYFCLSFDDGFRSCATHALPILVEHGAMAAFFVATRFIGTDPERDRDLLLGFYPGETRLMEFMSWDDCRALQDAGMVVGSHTDRHARLSALDARAVATELTASKARIEAELGGQCRHFCCPWGQPGTTFLPERDPRIAEECGYSSFATTVRGPTRSGDSPFFIRRDHTLANDPDYQLRTFLLERG</sequence>
<comment type="similarity">
    <text evidence="3">Belongs to the polysaccharide deacetylase family.</text>
</comment>
<dbReference type="GO" id="GO:0005576">
    <property type="term" value="C:extracellular region"/>
    <property type="evidence" value="ECO:0007669"/>
    <property type="project" value="UniProtKB-SubCell"/>
</dbReference>
<evidence type="ECO:0000256" key="2">
    <source>
        <dbReference type="ARBA" id="ARBA00004613"/>
    </source>
</evidence>
<evidence type="ECO:0000313" key="9">
    <source>
        <dbReference type="Proteomes" id="UP000078543"/>
    </source>
</evidence>
<dbReference type="GO" id="GO:0016810">
    <property type="term" value="F:hydrolase activity, acting on carbon-nitrogen (but not peptide) bonds"/>
    <property type="evidence" value="ECO:0007669"/>
    <property type="project" value="InterPro"/>
</dbReference>
<evidence type="ECO:0000313" key="8">
    <source>
        <dbReference type="EMBL" id="OAN53086.1"/>
    </source>
</evidence>
<evidence type="ECO:0000256" key="5">
    <source>
        <dbReference type="ARBA" id="ARBA00022729"/>
    </source>
</evidence>